<evidence type="ECO:0008006" key="2">
    <source>
        <dbReference type="Google" id="ProtNLM"/>
    </source>
</evidence>
<dbReference type="AlphaFoldDB" id="A0A6C0C0L1"/>
<reference evidence="1" key="1">
    <citation type="journal article" date="2020" name="Nature">
        <title>Giant virus diversity and host interactions through global metagenomics.</title>
        <authorList>
            <person name="Schulz F."/>
            <person name="Roux S."/>
            <person name="Paez-Espino D."/>
            <person name="Jungbluth S."/>
            <person name="Walsh D.A."/>
            <person name="Denef V.J."/>
            <person name="McMahon K.D."/>
            <person name="Konstantinidis K.T."/>
            <person name="Eloe-Fadrosh E.A."/>
            <person name="Kyrpides N.C."/>
            <person name="Woyke T."/>
        </authorList>
    </citation>
    <scope>NUCLEOTIDE SEQUENCE</scope>
    <source>
        <strain evidence="1">GVMAG-M-3300020169-51</strain>
    </source>
</reference>
<evidence type="ECO:0000313" key="1">
    <source>
        <dbReference type="EMBL" id="QHS97314.1"/>
    </source>
</evidence>
<protein>
    <recommendedName>
        <fullName evidence="2">Glycosyltransferase</fullName>
    </recommendedName>
</protein>
<dbReference type="EMBL" id="MN739293">
    <property type="protein sequence ID" value="QHS97314.1"/>
    <property type="molecule type" value="Genomic_DNA"/>
</dbReference>
<accession>A0A6C0C0L1</accession>
<organism evidence="1">
    <name type="scientific">viral metagenome</name>
    <dbReference type="NCBI Taxonomy" id="1070528"/>
    <lineage>
        <taxon>unclassified sequences</taxon>
        <taxon>metagenomes</taxon>
        <taxon>organismal metagenomes</taxon>
    </lineage>
</organism>
<name>A0A6C0C0L1_9ZZZZ</name>
<proteinExistence type="predicted"/>
<sequence length="263" mass="31720">MVKIAICLFGNLCQKTRGSTRSSSILNKGVSQEILMNEENNWQNPIHGYKHLFNNFIKDYDTDVFMHCWNENKDIQNNLLNLYKPKKYIFEKQKTFDFDLKNYNISSEEKDILKWNISDIAKKGYNVVFSNRGNWDRTIDEFKIEAFRTSSRWYSTKKSIELKNKYEQENNIKYDWILICRFDSHATLKYKFNLNALPNDYIYLQKRNSQDKNYSFGDLWILSNSYNSNYFGNMFDERFKYCIRCPISIFEMINKNKLNYKLL</sequence>